<evidence type="ECO:0000313" key="1">
    <source>
        <dbReference type="EMBL" id="GAG01398.1"/>
    </source>
</evidence>
<protein>
    <recommendedName>
        <fullName evidence="2">Peptidase S74 domain-containing protein</fullName>
    </recommendedName>
</protein>
<accession>X0UM40</accession>
<organism evidence="1">
    <name type="scientific">marine sediment metagenome</name>
    <dbReference type="NCBI Taxonomy" id="412755"/>
    <lineage>
        <taxon>unclassified sequences</taxon>
        <taxon>metagenomes</taxon>
        <taxon>ecological metagenomes</taxon>
    </lineage>
</organism>
<sequence>IGSDAPTANLQVYSSDNPTITIGSATTLDQGTTNGQSTLRFQSNDGAVGNVFELHYVKNPSADRMEFRDGSLSAAMSILNGGNVGIGTSTPNALLSVVDDSTAPAARFRNDHATQGYGVLIESEGSDAGRYAFRVRNLAESLTYFTIQTSTGEVGNVGIGTQSPTEKLQVVSGAADTAVALFSGGNVTRGLELGVRDLGGVGDAVSVINAVTGLNDGAIAFRSDGRDYMRIDKVGNVGIGIDDPLALVHIRDGVSLVPEIWMEG</sequence>
<dbReference type="EMBL" id="BARS01029152">
    <property type="protein sequence ID" value="GAG01398.1"/>
    <property type="molecule type" value="Genomic_DNA"/>
</dbReference>
<name>X0UM40_9ZZZZ</name>
<feature type="non-terminal residue" evidence="1">
    <location>
        <position position="1"/>
    </location>
</feature>
<comment type="caution">
    <text evidence="1">The sequence shown here is derived from an EMBL/GenBank/DDBJ whole genome shotgun (WGS) entry which is preliminary data.</text>
</comment>
<dbReference type="AlphaFoldDB" id="X0UM40"/>
<proteinExistence type="predicted"/>
<gene>
    <name evidence="1" type="ORF">S01H1_45600</name>
</gene>
<reference evidence="1" key="1">
    <citation type="journal article" date="2014" name="Front. Microbiol.">
        <title>High frequency of phylogenetically diverse reductive dehalogenase-homologous genes in deep subseafloor sedimentary metagenomes.</title>
        <authorList>
            <person name="Kawai M."/>
            <person name="Futagami T."/>
            <person name="Toyoda A."/>
            <person name="Takaki Y."/>
            <person name="Nishi S."/>
            <person name="Hori S."/>
            <person name="Arai W."/>
            <person name="Tsubouchi T."/>
            <person name="Morono Y."/>
            <person name="Uchiyama I."/>
            <person name="Ito T."/>
            <person name="Fujiyama A."/>
            <person name="Inagaki F."/>
            <person name="Takami H."/>
        </authorList>
    </citation>
    <scope>NUCLEOTIDE SEQUENCE</scope>
    <source>
        <strain evidence="1">Expedition CK06-06</strain>
    </source>
</reference>
<feature type="non-terminal residue" evidence="1">
    <location>
        <position position="264"/>
    </location>
</feature>
<evidence type="ECO:0008006" key="2">
    <source>
        <dbReference type="Google" id="ProtNLM"/>
    </source>
</evidence>